<dbReference type="Proteomes" id="UP000697710">
    <property type="component" value="Unassembled WGS sequence"/>
</dbReference>
<dbReference type="SUPFAM" id="SSF100950">
    <property type="entry name" value="NagB/RpiA/CoA transferase-like"/>
    <property type="match status" value="1"/>
</dbReference>
<comment type="caution">
    <text evidence="2">The sequence shown here is derived from an EMBL/GenBank/DDBJ whole genome shotgun (WGS) entry which is preliminary data.</text>
</comment>
<accession>A0A956M287</accession>
<dbReference type="CDD" id="cd04301">
    <property type="entry name" value="NAT_SF"/>
    <property type="match status" value="1"/>
</dbReference>
<feature type="non-terminal residue" evidence="2">
    <location>
        <position position="1"/>
    </location>
</feature>
<dbReference type="EMBL" id="JAGQHR010000422">
    <property type="protein sequence ID" value="MCA9728585.1"/>
    <property type="molecule type" value="Genomic_DNA"/>
</dbReference>
<dbReference type="InterPro" id="IPR000182">
    <property type="entry name" value="GNAT_dom"/>
</dbReference>
<dbReference type="SUPFAM" id="SSF55729">
    <property type="entry name" value="Acyl-CoA N-acyltransferases (Nat)"/>
    <property type="match status" value="1"/>
</dbReference>
<dbReference type="GO" id="GO:0016747">
    <property type="term" value="F:acyltransferase activity, transferring groups other than amino-acyl groups"/>
    <property type="evidence" value="ECO:0007669"/>
    <property type="project" value="InterPro"/>
</dbReference>
<name>A0A956M287_UNCEI</name>
<dbReference type="Pfam" id="PF13336">
    <property type="entry name" value="AcetylCoA_hyd_C"/>
    <property type="match status" value="1"/>
</dbReference>
<dbReference type="Gene3D" id="3.40.1080.20">
    <property type="entry name" value="Acetyl-CoA hydrolase/transferase C-terminal domain"/>
    <property type="match status" value="1"/>
</dbReference>
<keyword evidence="2" id="KW-0012">Acyltransferase</keyword>
<evidence type="ECO:0000259" key="1">
    <source>
        <dbReference type="PROSITE" id="PS51186"/>
    </source>
</evidence>
<dbReference type="InterPro" id="IPR026888">
    <property type="entry name" value="AcetylCoA_hyd_C"/>
</dbReference>
<sequence length="239" mass="27394">GVAYLHGKTVRERAMALIEIAHPDFRSELRSAAVGRKLVPVSWELPTEATRYPSELEDGLEMVGAWGKSQYRIRPLRSSDADRLMEFFYSHEPDTVFDRYRYFKRQLHRDEALRLCTLDYNRRFAFGVFDASSRGDHLVAVARYRTDDRTKEAEIAVVVHEQHRRRGLATNVLRRLERQARRVGIVGFYGEVDPANVEAMAFLQDLGYELALDGVTQFYRAVHRFVGNGTSGRGNPAVS</sequence>
<gene>
    <name evidence="2" type="ORF">KC729_12930</name>
</gene>
<dbReference type="PROSITE" id="PS51186">
    <property type="entry name" value="GNAT"/>
    <property type="match status" value="1"/>
</dbReference>
<organism evidence="2 3">
    <name type="scientific">Eiseniibacteriota bacterium</name>
    <dbReference type="NCBI Taxonomy" id="2212470"/>
    <lineage>
        <taxon>Bacteria</taxon>
        <taxon>Candidatus Eiseniibacteriota</taxon>
    </lineage>
</organism>
<dbReference type="InterPro" id="IPR016181">
    <property type="entry name" value="Acyl_CoA_acyltransferase"/>
</dbReference>
<protein>
    <submittedName>
        <fullName evidence="2">GNAT family N-acetyltransferase</fullName>
        <ecNumber evidence="2">2.3.1.-</ecNumber>
    </submittedName>
</protein>
<dbReference type="AlphaFoldDB" id="A0A956M287"/>
<proteinExistence type="predicted"/>
<keyword evidence="2" id="KW-0808">Transferase</keyword>
<reference evidence="2" key="1">
    <citation type="submission" date="2020-04" db="EMBL/GenBank/DDBJ databases">
        <authorList>
            <person name="Zhang T."/>
        </authorList>
    </citation>
    <scope>NUCLEOTIDE SEQUENCE</scope>
    <source>
        <strain evidence="2">HKST-UBA01</strain>
    </source>
</reference>
<feature type="domain" description="N-acetyltransferase" evidence="1">
    <location>
        <begin position="71"/>
        <end position="226"/>
    </location>
</feature>
<dbReference type="InterPro" id="IPR037171">
    <property type="entry name" value="NagB/RpiA_transferase-like"/>
</dbReference>
<dbReference type="Gene3D" id="3.40.630.30">
    <property type="match status" value="1"/>
</dbReference>
<reference evidence="2" key="2">
    <citation type="journal article" date="2021" name="Microbiome">
        <title>Successional dynamics and alternative stable states in a saline activated sludge microbial community over 9 years.</title>
        <authorList>
            <person name="Wang Y."/>
            <person name="Ye J."/>
            <person name="Ju F."/>
            <person name="Liu L."/>
            <person name="Boyd J.A."/>
            <person name="Deng Y."/>
            <person name="Parks D.H."/>
            <person name="Jiang X."/>
            <person name="Yin X."/>
            <person name="Woodcroft B.J."/>
            <person name="Tyson G.W."/>
            <person name="Hugenholtz P."/>
            <person name="Polz M.F."/>
            <person name="Zhang T."/>
        </authorList>
    </citation>
    <scope>NUCLEOTIDE SEQUENCE</scope>
    <source>
        <strain evidence="2">HKST-UBA01</strain>
    </source>
</reference>
<dbReference type="EC" id="2.3.1.-" evidence="2"/>
<evidence type="ECO:0000313" key="2">
    <source>
        <dbReference type="EMBL" id="MCA9728585.1"/>
    </source>
</evidence>
<dbReference type="InterPro" id="IPR038460">
    <property type="entry name" value="AcetylCoA_hyd_C_sf"/>
</dbReference>
<dbReference type="Pfam" id="PF00583">
    <property type="entry name" value="Acetyltransf_1"/>
    <property type="match status" value="1"/>
</dbReference>
<evidence type="ECO:0000313" key="3">
    <source>
        <dbReference type="Proteomes" id="UP000697710"/>
    </source>
</evidence>